<evidence type="ECO:0000256" key="4">
    <source>
        <dbReference type="ARBA" id="ARBA00022692"/>
    </source>
</evidence>
<proteinExistence type="predicted"/>
<dbReference type="PANTHER" id="PTHR43066">
    <property type="entry name" value="RHOMBOID-RELATED PROTEIN"/>
    <property type="match status" value="1"/>
</dbReference>
<gene>
    <name evidence="10" type="ORF">DSCA_18110</name>
</gene>
<dbReference type="FunFam" id="1.20.1540.10:FF:000027">
    <property type="entry name" value="Rhomboid family intramembrane serine protease"/>
    <property type="match status" value="1"/>
</dbReference>
<dbReference type="InterPro" id="IPR035952">
    <property type="entry name" value="Rhomboid-like_sf"/>
</dbReference>
<dbReference type="GO" id="GO:0051082">
    <property type="term" value="F:unfolded protein binding"/>
    <property type="evidence" value="ECO:0007669"/>
    <property type="project" value="InterPro"/>
</dbReference>
<evidence type="ECO:0000256" key="5">
    <source>
        <dbReference type="ARBA" id="ARBA00022989"/>
    </source>
</evidence>
<keyword evidence="6 7" id="KW-0472">Membrane</keyword>
<dbReference type="Proteomes" id="UP000427906">
    <property type="component" value="Chromosome"/>
</dbReference>
<dbReference type="Gene3D" id="2.60.260.20">
    <property type="entry name" value="Urease metallochaperone UreE, N-terminal domain"/>
    <property type="match status" value="1"/>
</dbReference>
<evidence type="ECO:0000256" key="3">
    <source>
        <dbReference type="ARBA" id="ARBA00022519"/>
    </source>
</evidence>
<name>A0A5K7YM10_9BACT</name>
<evidence type="ECO:0000256" key="1">
    <source>
        <dbReference type="ARBA" id="ARBA00004141"/>
    </source>
</evidence>
<protein>
    <recommendedName>
        <fullName evidence="12">Rhomboid family intramembrane serine protease</fullName>
    </recommendedName>
</protein>
<feature type="transmembrane region" description="Helical" evidence="7">
    <location>
        <begin position="67"/>
        <end position="94"/>
    </location>
</feature>
<evidence type="ECO:0000256" key="2">
    <source>
        <dbReference type="ARBA" id="ARBA00022475"/>
    </source>
</evidence>
<feature type="transmembrane region" description="Helical" evidence="7">
    <location>
        <begin position="130"/>
        <end position="149"/>
    </location>
</feature>
<dbReference type="SUPFAM" id="SSF49493">
    <property type="entry name" value="HSP40/DnaJ peptide-binding domain"/>
    <property type="match status" value="1"/>
</dbReference>
<keyword evidence="2" id="KW-1003">Cell membrane</keyword>
<dbReference type="AlphaFoldDB" id="A0A5K7YM10"/>
<comment type="subcellular location">
    <subcellularLocation>
        <location evidence="1">Membrane</location>
        <topology evidence="1">Multi-pass membrane protein</topology>
    </subcellularLocation>
</comment>
<dbReference type="GO" id="GO:0016020">
    <property type="term" value="C:membrane"/>
    <property type="evidence" value="ECO:0007669"/>
    <property type="project" value="UniProtKB-SubCell"/>
</dbReference>
<feature type="transmembrane region" description="Helical" evidence="7">
    <location>
        <begin position="106"/>
        <end position="124"/>
    </location>
</feature>
<dbReference type="InterPro" id="IPR008971">
    <property type="entry name" value="HSP40/DnaJ_pept-bd"/>
</dbReference>
<dbReference type="Pfam" id="PF01556">
    <property type="entry name" value="DnaJ_C"/>
    <property type="match status" value="1"/>
</dbReference>
<evidence type="ECO:0000256" key="6">
    <source>
        <dbReference type="ARBA" id="ARBA00023136"/>
    </source>
</evidence>
<organism evidence="10 11">
    <name type="scientific">Desulfosarcina alkanivorans</name>
    <dbReference type="NCBI Taxonomy" id="571177"/>
    <lineage>
        <taxon>Bacteria</taxon>
        <taxon>Pseudomonadati</taxon>
        <taxon>Thermodesulfobacteriota</taxon>
        <taxon>Desulfobacteria</taxon>
        <taxon>Desulfobacterales</taxon>
        <taxon>Desulfosarcinaceae</taxon>
        <taxon>Desulfosarcina</taxon>
    </lineage>
</organism>
<evidence type="ECO:0000313" key="11">
    <source>
        <dbReference type="Proteomes" id="UP000427906"/>
    </source>
</evidence>
<dbReference type="EMBL" id="AP021874">
    <property type="protein sequence ID" value="BBO67881.1"/>
    <property type="molecule type" value="Genomic_DNA"/>
</dbReference>
<dbReference type="InterPro" id="IPR002939">
    <property type="entry name" value="DnaJ_C"/>
</dbReference>
<keyword evidence="3" id="KW-0997">Cell inner membrane</keyword>
<dbReference type="PANTHER" id="PTHR43066:SF26">
    <property type="entry name" value="RHOMBOID PROTEASE GLPG"/>
    <property type="match status" value="1"/>
</dbReference>
<dbReference type="GO" id="GO:0006457">
    <property type="term" value="P:protein folding"/>
    <property type="evidence" value="ECO:0007669"/>
    <property type="project" value="InterPro"/>
</dbReference>
<dbReference type="Gene3D" id="1.20.1540.10">
    <property type="entry name" value="Rhomboid-like"/>
    <property type="match status" value="1"/>
</dbReference>
<evidence type="ECO:0008006" key="12">
    <source>
        <dbReference type="Google" id="ProtNLM"/>
    </source>
</evidence>
<sequence length="324" mass="35789">MIPIRDTTPSKSVPVVNNTLIGINVVFFLVQLAQGPAQDHFVYLYGLVPAKFTVPRVAAYFSFGQNLLSLFTFMFLHGGFMHLIGNMWTLYIFGDNVEDRLGSARYIAFYLLCGLASGMSHLLLNAHSNIPTIGASGAIAGVMGAYFILYPGSRILTLIPIIFIPWFVEIPAFFFLGIWFVLQFLNAAGSSGHAGGIAWWAHIGGFVFGVLFLKLFDRIPATGVTDRLRHATEKKRSHRFQVIKTGRGEEAANLYGSLTITQYEAMVGARKLVTIPWGLQKRLYHVVVPQGIADGQVLRLKGVGRPKSDGTRGDMMLKIKVQHI</sequence>
<dbReference type="OrthoDB" id="9813074at2"/>
<keyword evidence="4 7" id="KW-0812">Transmembrane</keyword>
<accession>A0A5K7YM10</accession>
<keyword evidence="5 7" id="KW-1133">Transmembrane helix</keyword>
<keyword evidence="11" id="KW-1185">Reference proteome</keyword>
<feature type="transmembrane region" description="Helical" evidence="7">
    <location>
        <begin position="161"/>
        <end position="185"/>
    </location>
</feature>
<reference evidence="10 11" key="1">
    <citation type="submission" date="2019-11" db="EMBL/GenBank/DDBJ databases">
        <title>Comparative genomics of hydrocarbon-degrading Desulfosarcina strains.</title>
        <authorList>
            <person name="Watanabe M."/>
            <person name="Kojima H."/>
            <person name="Fukui M."/>
        </authorList>
    </citation>
    <scope>NUCLEOTIDE SEQUENCE [LARGE SCALE GENOMIC DNA]</scope>
    <source>
        <strain evidence="10 11">PL12</strain>
    </source>
</reference>
<feature type="domain" description="Chaperone DnaJ C-terminal" evidence="8">
    <location>
        <begin position="251"/>
        <end position="322"/>
    </location>
</feature>
<evidence type="ECO:0000256" key="7">
    <source>
        <dbReference type="SAM" id="Phobius"/>
    </source>
</evidence>
<feature type="domain" description="Peptidase S54 rhomboid" evidence="9">
    <location>
        <begin position="67"/>
        <end position="213"/>
    </location>
</feature>
<dbReference type="InterPro" id="IPR022764">
    <property type="entry name" value="Peptidase_S54_rhomboid_dom"/>
</dbReference>
<feature type="transmembrane region" description="Helical" evidence="7">
    <location>
        <begin position="12"/>
        <end position="30"/>
    </location>
</feature>
<evidence type="ECO:0000259" key="8">
    <source>
        <dbReference type="Pfam" id="PF01556"/>
    </source>
</evidence>
<dbReference type="GO" id="GO:0004252">
    <property type="term" value="F:serine-type endopeptidase activity"/>
    <property type="evidence" value="ECO:0007669"/>
    <property type="project" value="InterPro"/>
</dbReference>
<evidence type="ECO:0000259" key="9">
    <source>
        <dbReference type="Pfam" id="PF01694"/>
    </source>
</evidence>
<evidence type="ECO:0000313" key="10">
    <source>
        <dbReference type="EMBL" id="BBO67881.1"/>
    </source>
</evidence>
<feature type="transmembrane region" description="Helical" evidence="7">
    <location>
        <begin position="197"/>
        <end position="216"/>
    </location>
</feature>
<dbReference type="RefSeq" id="WP_155316094.1">
    <property type="nucleotide sequence ID" value="NZ_AP021874.1"/>
</dbReference>
<dbReference type="Pfam" id="PF01694">
    <property type="entry name" value="Rhomboid"/>
    <property type="match status" value="1"/>
</dbReference>
<dbReference type="SUPFAM" id="SSF144091">
    <property type="entry name" value="Rhomboid-like"/>
    <property type="match status" value="1"/>
</dbReference>
<dbReference type="KEGG" id="dalk:DSCA_18110"/>